<comment type="caution">
    <text evidence="9">The sequence shown here is derived from an EMBL/GenBank/DDBJ whole genome shotgun (WGS) entry which is preliminary data.</text>
</comment>
<evidence type="ECO:0000256" key="1">
    <source>
        <dbReference type="ARBA" id="ARBA00009258"/>
    </source>
</evidence>
<evidence type="ECO:0000256" key="4">
    <source>
        <dbReference type="ARBA" id="ARBA00022679"/>
    </source>
</evidence>
<evidence type="ECO:0000256" key="6">
    <source>
        <dbReference type="ARBA" id="ARBA00041184"/>
    </source>
</evidence>
<dbReference type="EMBL" id="JAUTDP010000002">
    <property type="protein sequence ID" value="KAK3402033.1"/>
    <property type="molecule type" value="Genomic_DNA"/>
</dbReference>
<feature type="compositionally biased region" description="Basic and acidic residues" evidence="7">
    <location>
        <begin position="265"/>
        <end position="278"/>
    </location>
</feature>
<dbReference type="GO" id="GO:0008650">
    <property type="term" value="F:rRNA (uridine-2'-O-)-methyltransferase activity"/>
    <property type="evidence" value="ECO:0007669"/>
    <property type="project" value="TreeGrafter"/>
</dbReference>
<gene>
    <name evidence="9" type="ORF">B0T20DRAFT_128808</name>
</gene>
<dbReference type="InterPro" id="IPR015507">
    <property type="entry name" value="rRNA-MeTfrase_E"/>
</dbReference>
<evidence type="ECO:0000313" key="10">
    <source>
        <dbReference type="Proteomes" id="UP001281003"/>
    </source>
</evidence>
<dbReference type="InterPro" id="IPR002877">
    <property type="entry name" value="RNA_MeTrfase_FtsJ_dom"/>
</dbReference>
<feature type="compositionally biased region" description="Low complexity" evidence="7">
    <location>
        <begin position="32"/>
        <end position="69"/>
    </location>
</feature>
<reference evidence="9" key="1">
    <citation type="journal article" date="2023" name="Mol. Phylogenet. Evol.">
        <title>Genome-scale phylogeny and comparative genomics of the fungal order Sordariales.</title>
        <authorList>
            <person name="Hensen N."/>
            <person name="Bonometti L."/>
            <person name="Westerberg I."/>
            <person name="Brannstrom I.O."/>
            <person name="Guillou S."/>
            <person name="Cros-Aarteil S."/>
            <person name="Calhoun S."/>
            <person name="Haridas S."/>
            <person name="Kuo A."/>
            <person name="Mondo S."/>
            <person name="Pangilinan J."/>
            <person name="Riley R."/>
            <person name="LaButti K."/>
            <person name="Andreopoulos B."/>
            <person name="Lipzen A."/>
            <person name="Chen C."/>
            <person name="Yan M."/>
            <person name="Daum C."/>
            <person name="Ng V."/>
            <person name="Clum A."/>
            <person name="Steindorff A."/>
            <person name="Ohm R.A."/>
            <person name="Martin F."/>
            <person name="Silar P."/>
            <person name="Natvig D.O."/>
            <person name="Lalanne C."/>
            <person name="Gautier V."/>
            <person name="Ament-Velasquez S.L."/>
            <person name="Kruys A."/>
            <person name="Hutchinson M.I."/>
            <person name="Powell A.J."/>
            <person name="Barry K."/>
            <person name="Miller A.N."/>
            <person name="Grigoriev I.V."/>
            <person name="Debuchy R."/>
            <person name="Gladieux P."/>
            <person name="Hiltunen Thoren M."/>
            <person name="Johannesson H."/>
        </authorList>
    </citation>
    <scope>NUCLEOTIDE SEQUENCE</scope>
    <source>
        <strain evidence="9">FGSC 1904</strain>
    </source>
</reference>
<keyword evidence="3 9" id="KW-0489">Methyltransferase</keyword>
<dbReference type="GO" id="GO:0005739">
    <property type="term" value="C:mitochondrion"/>
    <property type="evidence" value="ECO:0007669"/>
    <property type="project" value="TreeGrafter"/>
</dbReference>
<keyword evidence="4" id="KW-0808">Transferase</keyword>
<dbReference type="SUPFAM" id="SSF53335">
    <property type="entry name" value="S-adenosyl-L-methionine-dependent methyltransferases"/>
    <property type="match status" value="1"/>
</dbReference>
<feature type="domain" description="Ribosomal RNA methyltransferase FtsJ" evidence="8">
    <location>
        <begin position="328"/>
        <end position="462"/>
    </location>
</feature>
<dbReference type="AlphaFoldDB" id="A0AAE0PLC0"/>
<dbReference type="Gene3D" id="3.40.50.150">
    <property type="entry name" value="Vaccinia Virus protein VP39"/>
    <property type="match status" value="2"/>
</dbReference>
<evidence type="ECO:0000313" key="9">
    <source>
        <dbReference type="EMBL" id="KAK3402033.1"/>
    </source>
</evidence>
<reference evidence="9" key="2">
    <citation type="submission" date="2023-07" db="EMBL/GenBank/DDBJ databases">
        <authorList>
            <consortium name="Lawrence Berkeley National Laboratory"/>
            <person name="Haridas S."/>
            <person name="Hensen N."/>
            <person name="Bonometti L."/>
            <person name="Westerberg I."/>
            <person name="Brannstrom I.O."/>
            <person name="Guillou S."/>
            <person name="Cros-Aarteil S."/>
            <person name="Calhoun S."/>
            <person name="Kuo A."/>
            <person name="Mondo S."/>
            <person name="Pangilinan J."/>
            <person name="Riley R."/>
            <person name="LaButti K."/>
            <person name="Andreopoulos B."/>
            <person name="Lipzen A."/>
            <person name="Chen C."/>
            <person name="Yanf M."/>
            <person name="Daum C."/>
            <person name="Ng V."/>
            <person name="Clum A."/>
            <person name="Steindorff A."/>
            <person name="Ohm R."/>
            <person name="Martin F."/>
            <person name="Silar P."/>
            <person name="Natvig D."/>
            <person name="Lalanne C."/>
            <person name="Gautier V."/>
            <person name="Ament-velasquez S.L."/>
            <person name="Kruys A."/>
            <person name="Hutchinson M.I."/>
            <person name="Powell A.J."/>
            <person name="Barry K."/>
            <person name="Miller A.N."/>
            <person name="Grigoriev I.V."/>
            <person name="Debuchy R."/>
            <person name="Gladieux P."/>
            <person name="Thoren M.H."/>
            <person name="Johannesson H."/>
        </authorList>
    </citation>
    <scope>NUCLEOTIDE SEQUENCE</scope>
    <source>
        <strain evidence="9">FGSC 1904</strain>
    </source>
</reference>
<proteinExistence type="inferred from homology"/>
<evidence type="ECO:0000256" key="5">
    <source>
        <dbReference type="ARBA" id="ARBA00022691"/>
    </source>
</evidence>
<keyword evidence="10" id="KW-1185">Reference proteome</keyword>
<evidence type="ECO:0000256" key="3">
    <source>
        <dbReference type="ARBA" id="ARBA00022603"/>
    </source>
</evidence>
<feature type="compositionally biased region" description="Basic and acidic residues" evidence="7">
    <location>
        <begin position="185"/>
        <end position="203"/>
    </location>
</feature>
<dbReference type="PANTHER" id="PTHR10920:SF18">
    <property type="entry name" value="RRNA METHYLTRANSFERASE 2, MITOCHONDRIAL"/>
    <property type="match status" value="1"/>
</dbReference>
<dbReference type="InterPro" id="IPR050082">
    <property type="entry name" value="RNA_methyltr_RlmE"/>
</dbReference>
<dbReference type="Proteomes" id="UP001281003">
    <property type="component" value="Unassembled WGS sequence"/>
</dbReference>
<feature type="region of interest" description="Disordered" evidence="7">
    <location>
        <begin position="246"/>
        <end position="278"/>
    </location>
</feature>
<keyword evidence="5" id="KW-0949">S-adenosyl-L-methionine</keyword>
<evidence type="ECO:0000256" key="2">
    <source>
        <dbReference type="ARBA" id="ARBA00022552"/>
    </source>
</evidence>
<dbReference type="PANTHER" id="PTHR10920">
    <property type="entry name" value="RIBOSOMAL RNA METHYLTRANSFERASE"/>
    <property type="match status" value="1"/>
</dbReference>
<organism evidence="9 10">
    <name type="scientific">Sordaria brevicollis</name>
    <dbReference type="NCBI Taxonomy" id="83679"/>
    <lineage>
        <taxon>Eukaryota</taxon>
        <taxon>Fungi</taxon>
        <taxon>Dikarya</taxon>
        <taxon>Ascomycota</taxon>
        <taxon>Pezizomycotina</taxon>
        <taxon>Sordariomycetes</taxon>
        <taxon>Sordariomycetidae</taxon>
        <taxon>Sordariales</taxon>
        <taxon>Sordariaceae</taxon>
        <taxon>Sordaria</taxon>
    </lineage>
</organism>
<dbReference type="HAMAP" id="MF_01547">
    <property type="entry name" value="RNA_methyltr_E"/>
    <property type="match status" value="1"/>
</dbReference>
<evidence type="ECO:0000259" key="8">
    <source>
        <dbReference type="Pfam" id="PF01728"/>
    </source>
</evidence>
<feature type="domain" description="Ribosomal RNA methyltransferase FtsJ" evidence="8">
    <location>
        <begin position="83"/>
        <end position="163"/>
    </location>
</feature>
<dbReference type="Pfam" id="PF01728">
    <property type="entry name" value="FtsJ"/>
    <property type="match status" value="2"/>
</dbReference>
<dbReference type="FunFam" id="3.40.50.150:FF:000726">
    <property type="entry name" value="Ribosomal RNA methyltransferase"/>
    <property type="match status" value="1"/>
</dbReference>
<name>A0AAE0PLC0_SORBR</name>
<keyword evidence="2" id="KW-0698">rRNA processing</keyword>
<feature type="region of interest" description="Disordered" evidence="7">
    <location>
        <begin position="292"/>
        <end position="349"/>
    </location>
</feature>
<dbReference type="InterPro" id="IPR029063">
    <property type="entry name" value="SAM-dependent_MTases_sf"/>
</dbReference>
<feature type="region of interest" description="Disordered" evidence="7">
    <location>
        <begin position="1"/>
        <end position="69"/>
    </location>
</feature>
<feature type="compositionally biased region" description="Basic and acidic residues" evidence="7">
    <location>
        <begin position="316"/>
        <end position="329"/>
    </location>
</feature>
<feature type="compositionally biased region" description="Low complexity" evidence="7">
    <location>
        <begin position="205"/>
        <end position="226"/>
    </location>
</feature>
<accession>A0AAE0PLC0</accession>
<comment type="similarity">
    <text evidence="1">Belongs to the class I-like SAM-binding methyltransferase superfamily. RNA methyltransferase RlmE family.</text>
</comment>
<protein>
    <recommendedName>
        <fullName evidence="6">rRNA methyltransferase 2, mitochondrial</fullName>
    </recommendedName>
</protein>
<feature type="region of interest" description="Disordered" evidence="7">
    <location>
        <begin position="185"/>
        <end position="234"/>
    </location>
</feature>
<evidence type="ECO:0000256" key="7">
    <source>
        <dbReference type="SAM" id="MobiDB-lite"/>
    </source>
</evidence>
<sequence length="474" mass="53602">MLTRRLPQGLIRPRSTPLLHPTLSPTSAILRVSSSPSVTPSTFTPTTTVTNQTRPSSSSSNSRWKTRQSSDFYARSARTAQLRSRAAFKLLEINKKHRIFRPNQGQIVVDLGFAPGSWSQVALDCTKPDGKVVGIDIIPAQPPKGVSAIQGNFLTEGVRGLVKGWLKEEEGRRRVERLKRERERVEMERLRREREEREAREAEEAAALEAGEGEGSSEVVSEGVEVGEQKKDGMQEVVEGMEKLEVTGKSEDQQQQQQQHRQQHKRAEETAIVEDRPSYIELERMAVREAQLQQKPEISEQQDQQDESKPTTTAKADGEKTEADSEHNNIEQLEEEQQQQPKKKKQPEQMRLVDVVLSDMSEPWPQTSGFSIKTLSNPYDRLMNTSGISFKDHAGSMDLCYAALSFANDTLKPGGHFVCKFYQGSEDKQLENMLRKLFTKVFRDKPDSSRSESKEAYFVALHRKGDVILEDIPV</sequence>